<dbReference type="PANTHER" id="PTHR31549">
    <property type="entry name" value="PROTEIN, PUTATIVE (DUF247)-RELATED-RELATED"/>
    <property type="match status" value="1"/>
</dbReference>
<dbReference type="EMBL" id="WHWC01000014">
    <property type="protein sequence ID" value="KAG8369824.1"/>
    <property type="molecule type" value="Genomic_DNA"/>
</dbReference>
<feature type="compositionally biased region" description="Polar residues" evidence="1">
    <location>
        <begin position="57"/>
        <end position="74"/>
    </location>
</feature>
<comment type="caution">
    <text evidence="2">The sequence shown here is derived from an EMBL/GenBank/DDBJ whole genome shotgun (WGS) entry which is preliminary data.</text>
</comment>
<organism evidence="2 3">
    <name type="scientific">Buddleja alternifolia</name>
    <dbReference type="NCBI Taxonomy" id="168488"/>
    <lineage>
        <taxon>Eukaryota</taxon>
        <taxon>Viridiplantae</taxon>
        <taxon>Streptophyta</taxon>
        <taxon>Embryophyta</taxon>
        <taxon>Tracheophyta</taxon>
        <taxon>Spermatophyta</taxon>
        <taxon>Magnoliopsida</taxon>
        <taxon>eudicotyledons</taxon>
        <taxon>Gunneridae</taxon>
        <taxon>Pentapetalae</taxon>
        <taxon>asterids</taxon>
        <taxon>lamiids</taxon>
        <taxon>Lamiales</taxon>
        <taxon>Scrophulariaceae</taxon>
        <taxon>Buddlejeae</taxon>
        <taxon>Buddleja</taxon>
    </lineage>
</organism>
<name>A0AAV6WGF9_9LAMI</name>
<protein>
    <submittedName>
        <fullName evidence="2">Uncharacterized protein</fullName>
    </submittedName>
</protein>
<dbReference type="PANTHER" id="PTHR31549:SF88">
    <property type="entry name" value="DUF4220 DOMAIN-CONTAINING PROTEIN"/>
    <property type="match status" value="1"/>
</dbReference>
<gene>
    <name evidence="2" type="ORF">BUALT_Bualt14G0053900</name>
</gene>
<evidence type="ECO:0000313" key="3">
    <source>
        <dbReference type="Proteomes" id="UP000826271"/>
    </source>
</evidence>
<keyword evidence="3" id="KW-1185">Reference proteome</keyword>
<dbReference type="Pfam" id="PF03140">
    <property type="entry name" value="DUF247"/>
    <property type="match status" value="1"/>
</dbReference>
<evidence type="ECO:0000256" key="1">
    <source>
        <dbReference type="SAM" id="MobiDB-lite"/>
    </source>
</evidence>
<dbReference type="Proteomes" id="UP000826271">
    <property type="component" value="Unassembled WGS sequence"/>
</dbReference>
<proteinExistence type="predicted"/>
<dbReference type="InterPro" id="IPR004158">
    <property type="entry name" value="DUF247_pln"/>
</dbReference>
<evidence type="ECO:0000313" key="2">
    <source>
        <dbReference type="EMBL" id="KAG8369824.1"/>
    </source>
</evidence>
<feature type="region of interest" description="Disordered" evidence="1">
    <location>
        <begin position="56"/>
        <end position="91"/>
    </location>
</feature>
<sequence length="519" mass="59082">MEMLFTCHKQSTSVRSKGRNEYTRIKEKPDLIASNHISPKIHRLQESAGENIHPQIKANSRETGQNRELSSNPEHLNMKESTETDSVNASTPIKDGLPKFGPFYYNNDHVFQEAREEAWLLVLRKTDPNINSSEAQEKIKQDYMSAMRNVQKEAIDAYAGNGSLPVKGSDFLWMMIKDGCFFLQLALVILGGAKLLGHPPDHVIFSNQQNSKKITMWLDAMFFAGNQIPLIVLQELMKQSFFHNVIAKGEWVRPSVLSKRILYELLVLPSLDIRSPEKSFILPLMCCKGRSARSEKDCHVLLKDIIHQPCDVLQGLRSMILGPSIEPEEFEPDEIDLEANWKQSTSEEKRKINATSLKKAGITIKHIQGVGIRGISFEETYYGANLYLPTFTVEDDTEMTLKNLKTYEMNQPGAKNNREVCSYLRFMGDIICTLEDVKLLAKKGIIQGSKKEIDKLPGIMRRLECMDLTHHLYNVKLHIGSYSAPAWVQYVKYVMNLVALLTLIQTMYTVLSFHHSSKC</sequence>
<dbReference type="AlphaFoldDB" id="A0AAV6WGF9"/>
<accession>A0AAV6WGF9</accession>
<reference evidence="2" key="1">
    <citation type="submission" date="2019-10" db="EMBL/GenBank/DDBJ databases">
        <authorList>
            <person name="Zhang R."/>
            <person name="Pan Y."/>
            <person name="Wang J."/>
            <person name="Ma R."/>
            <person name="Yu S."/>
        </authorList>
    </citation>
    <scope>NUCLEOTIDE SEQUENCE</scope>
    <source>
        <strain evidence="2">LA-IB0</strain>
        <tissue evidence="2">Leaf</tissue>
    </source>
</reference>